<dbReference type="EMBL" id="JAULSJ010000022">
    <property type="protein sequence ID" value="MDO3426039.1"/>
    <property type="molecule type" value="Genomic_DNA"/>
</dbReference>
<keyword evidence="3" id="KW-1185">Reference proteome</keyword>
<organism evidence="2 3">
    <name type="scientific">Chryseobacterium urinae</name>
    <dbReference type="NCBI Taxonomy" id="3058400"/>
    <lineage>
        <taxon>Bacteria</taxon>
        <taxon>Pseudomonadati</taxon>
        <taxon>Bacteroidota</taxon>
        <taxon>Flavobacteriia</taxon>
        <taxon>Flavobacteriales</taxon>
        <taxon>Weeksellaceae</taxon>
        <taxon>Chryseobacterium group</taxon>
        <taxon>Chryseobacterium</taxon>
    </lineage>
</organism>
<comment type="caution">
    <text evidence="2">The sequence shown here is derived from an EMBL/GenBank/DDBJ whole genome shotgun (WGS) entry which is preliminary data.</text>
</comment>
<evidence type="ECO:0000313" key="3">
    <source>
        <dbReference type="Proteomes" id="UP001168128"/>
    </source>
</evidence>
<gene>
    <name evidence="2" type="ORF">QWT87_14150</name>
</gene>
<evidence type="ECO:0000313" key="2">
    <source>
        <dbReference type="EMBL" id="MDO3426039.1"/>
    </source>
</evidence>
<feature type="transmembrane region" description="Helical" evidence="1">
    <location>
        <begin position="94"/>
        <end position="111"/>
    </location>
</feature>
<keyword evidence="1" id="KW-0472">Membrane</keyword>
<dbReference type="RefSeq" id="WP_302716657.1">
    <property type="nucleotide sequence ID" value="NZ_JAULSJ010000022.1"/>
</dbReference>
<accession>A0ABT8U997</accession>
<dbReference type="Proteomes" id="UP001168128">
    <property type="component" value="Unassembled WGS sequence"/>
</dbReference>
<keyword evidence="1" id="KW-1133">Transmembrane helix</keyword>
<sequence>MNFYRTLSGAEACDVVIVEISSYCTLRLRSAYEGYQYKCFIGEEIRSLLTVRFGSAQRTAEGYQEKCFSFILSEVNDVSSYGTLRLRSAYSRRLPIQIFLIYFIGEEIFYFKIMKGYKIVR</sequence>
<name>A0ABT8U997_9FLAO</name>
<proteinExistence type="predicted"/>
<evidence type="ECO:0000256" key="1">
    <source>
        <dbReference type="SAM" id="Phobius"/>
    </source>
</evidence>
<protein>
    <submittedName>
        <fullName evidence="2">Uncharacterized protein</fullName>
    </submittedName>
</protein>
<reference evidence="2" key="1">
    <citation type="submission" date="2023-07" db="EMBL/GenBank/DDBJ databases">
        <title>AMR profile of multidrug- resistance Chryseobacterium gambrini related strain.</title>
        <authorList>
            <person name="Kirdat K."/>
            <person name="Bhatt A."/>
            <person name="Kuyare S."/>
            <person name="Yadav A."/>
        </authorList>
    </citation>
    <scope>NUCLEOTIDE SEQUENCE</scope>
    <source>
        <strain evidence="2">APV-1</strain>
    </source>
</reference>
<keyword evidence="1" id="KW-0812">Transmembrane</keyword>